<dbReference type="EMBL" id="KQ965732">
    <property type="protein sequence ID" value="KXS21646.1"/>
    <property type="molecule type" value="Genomic_DNA"/>
</dbReference>
<evidence type="ECO:0000256" key="1">
    <source>
        <dbReference type="SAM" id="Phobius"/>
    </source>
</evidence>
<evidence type="ECO:0000313" key="2">
    <source>
        <dbReference type="EMBL" id="KXS21646.1"/>
    </source>
</evidence>
<reference evidence="2 3" key="1">
    <citation type="journal article" date="2015" name="Genome Biol. Evol.">
        <title>Phylogenomic analyses indicate that early fungi evolved digesting cell walls of algal ancestors of land plants.</title>
        <authorList>
            <person name="Chang Y."/>
            <person name="Wang S."/>
            <person name="Sekimoto S."/>
            <person name="Aerts A.L."/>
            <person name="Choi C."/>
            <person name="Clum A."/>
            <person name="LaButti K.M."/>
            <person name="Lindquist E.A."/>
            <person name="Yee Ngan C."/>
            <person name="Ohm R.A."/>
            <person name="Salamov A.A."/>
            <person name="Grigoriev I.V."/>
            <person name="Spatafora J.W."/>
            <person name="Berbee M.L."/>
        </authorList>
    </citation>
    <scope>NUCLEOTIDE SEQUENCE [LARGE SCALE GENOMIC DNA]</scope>
    <source>
        <strain evidence="2 3">JEL478</strain>
    </source>
</reference>
<dbReference type="Proteomes" id="UP000070544">
    <property type="component" value="Unassembled WGS sequence"/>
</dbReference>
<keyword evidence="3" id="KW-1185">Reference proteome</keyword>
<protein>
    <submittedName>
        <fullName evidence="2">Uncharacterized protein</fullName>
    </submittedName>
</protein>
<evidence type="ECO:0000313" key="3">
    <source>
        <dbReference type="Proteomes" id="UP000070544"/>
    </source>
</evidence>
<accession>A0A139AY28</accession>
<organism evidence="2 3">
    <name type="scientific">Gonapodya prolifera (strain JEL478)</name>
    <name type="common">Monoblepharis prolifera</name>
    <dbReference type="NCBI Taxonomy" id="1344416"/>
    <lineage>
        <taxon>Eukaryota</taxon>
        <taxon>Fungi</taxon>
        <taxon>Fungi incertae sedis</taxon>
        <taxon>Chytridiomycota</taxon>
        <taxon>Chytridiomycota incertae sedis</taxon>
        <taxon>Monoblepharidomycetes</taxon>
        <taxon>Monoblepharidales</taxon>
        <taxon>Gonapodyaceae</taxon>
        <taxon>Gonapodya</taxon>
    </lineage>
</organism>
<keyword evidence="1" id="KW-1133">Transmembrane helix</keyword>
<name>A0A139AY28_GONPJ</name>
<keyword evidence="1" id="KW-0472">Membrane</keyword>
<gene>
    <name evidence="2" type="ORF">M427DRAFT_275635</name>
</gene>
<feature type="transmembrane region" description="Helical" evidence="1">
    <location>
        <begin position="35"/>
        <end position="55"/>
    </location>
</feature>
<keyword evidence="1" id="KW-0812">Transmembrane</keyword>
<proteinExistence type="predicted"/>
<dbReference type="AlphaFoldDB" id="A0A139AY28"/>
<sequence>MVPPVRVVDSIYRVQFNRFRIKLYCFVVLLFRHSLVPLALFQVCTLTIFLGRLMWLCHNGFRRSRFLQGRNGFGCNRSLSNLSFRDWGRGFRGLNSPQTETRSGKVSSAENIAFQSGPAWKPRF</sequence>